<dbReference type="OMA" id="NIHILMY"/>
<organism evidence="4">
    <name type="scientific">Nippostrongylus brasiliensis</name>
    <name type="common">Rat hookworm</name>
    <dbReference type="NCBI Taxonomy" id="27835"/>
    <lineage>
        <taxon>Eukaryota</taxon>
        <taxon>Metazoa</taxon>
        <taxon>Ecdysozoa</taxon>
        <taxon>Nematoda</taxon>
        <taxon>Chromadorea</taxon>
        <taxon>Rhabditida</taxon>
        <taxon>Rhabditina</taxon>
        <taxon>Rhabditomorpha</taxon>
        <taxon>Strongyloidea</taxon>
        <taxon>Heligmosomidae</taxon>
        <taxon>Nippostrongylus</taxon>
    </lineage>
</organism>
<proteinExistence type="predicted"/>
<evidence type="ECO:0000313" key="3">
    <source>
        <dbReference type="Proteomes" id="UP000271162"/>
    </source>
</evidence>
<dbReference type="EMBL" id="UYSL01019893">
    <property type="protein sequence ID" value="VDL71066.1"/>
    <property type="molecule type" value="Genomic_DNA"/>
</dbReference>
<evidence type="ECO:0000256" key="1">
    <source>
        <dbReference type="SAM" id="MobiDB-lite"/>
    </source>
</evidence>
<name>A0A0N4XX08_NIPBR</name>
<gene>
    <name evidence="2" type="ORF">NBR_LOCUS7477</name>
</gene>
<feature type="compositionally biased region" description="Polar residues" evidence="1">
    <location>
        <begin position="15"/>
        <end position="29"/>
    </location>
</feature>
<accession>A0A0N4XX08</accession>
<dbReference type="AlphaFoldDB" id="A0A0N4XX08"/>
<sequence>MFQVNQLIQKYRNFSQTGRVRQHNGGSSEESADLLGPDSSDVLTAPTSSNVPLDLASDDFFEQSKSKDATNASNTEFADVPFIGFDRWMTPALPRKVKPPPSPQTSSVLDELSTLIDGDLFAKPTSPQTFKTAKPTLNDLCTSSSVSNVSISPLDALTRSNFESELLSILPEKISFDPKVVQIVNVPPRTVLNKQNIHILMYSCTPQPTPTTRTFVLAIINTNVDALERLRLSMSTANKKVSVRLEDKGPLDFAGVSPLAPVATAYLMLRMLLLDEIHEVQRISSTCLLTEELFNYRKVTRSFFLQ</sequence>
<protein>
    <submittedName>
        <fullName evidence="4">Tyrosine-protein phosphatase domain-containing protein</fullName>
    </submittedName>
</protein>
<dbReference type="Proteomes" id="UP000271162">
    <property type="component" value="Unassembled WGS sequence"/>
</dbReference>
<keyword evidence="3" id="KW-1185">Reference proteome</keyword>
<evidence type="ECO:0000313" key="2">
    <source>
        <dbReference type="EMBL" id="VDL71066.1"/>
    </source>
</evidence>
<dbReference type="STRING" id="27835.A0A0N4XX08"/>
<reference evidence="4" key="1">
    <citation type="submission" date="2017-02" db="UniProtKB">
        <authorList>
            <consortium name="WormBaseParasite"/>
        </authorList>
    </citation>
    <scope>IDENTIFICATION</scope>
</reference>
<feature type="region of interest" description="Disordered" evidence="1">
    <location>
        <begin position="15"/>
        <end position="50"/>
    </location>
</feature>
<reference evidence="2 3" key="2">
    <citation type="submission" date="2018-11" db="EMBL/GenBank/DDBJ databases">
        <authorList>
            <consortium name="Pathogen Informatics"/>
        </authorList>
    </citation>
    <scope>NUCLEOTIDE SEQUENCE [LARGE SCALE GENOMIC DNA]</scope>
</reference>
<dbReference type="WBParaSite" id="NBR_0000747601-mRNA-1">
    <property type="protein sequence ID" value="NBR_0000747601-mRNA-1"/>
    <property type="gene ID" value="NBR_0000747601"/>
</dbReference>
<evidence type="ECO:0000313" key="4">
    <source>
        <dbReference type="WBParaSite" id="NBR_0000747601-mRNA-1"/>
    </source>
</evidence>
<feature type="compositionally biased region" description="Polar residues" evidence="1">
    <location>
        <begin position="41"/>
        <end position="50"/>
    </location>
</feature>